<dbReference type="EMBL" id="POSK01000018">
    <property type="protein sequence ID" value="PNI01843.1"/>
    <property type="molecule type" value="Genomic_DNA"/>
</dbReference>
<reference evidence="1 2" key="1">
    <citation type="submission" date="2018-01" db="EMBL/GenBank/DDBJ databases">
        <title>Draft genome sequences of six Vibrio diazotrophicus strains isolated from deep-sea sediments of the Baltic Sea.</title>
        <authorList>
            <person name="Castillo D."/>
            <person name="Vandieken V."/>
            <person name="Chiang O."/>
            <person name="Middelboe M."/>
        </authorList>
    </citation>
    <scope>NUCLEOTIDE SEQUENCE [LARGE SCALE GENOMIC DNA]</scope>
    <source>
        <strain evidence="1 2">60.27F</strain>
    </source>
</reference>
<proteinExistence type="predicted"/>
<sequence>MSYAAIVSLSQYQRMIAQSYSKLIWSCTLGFTESSLETNDNQMFLDRYLVLMRGIKSSAIAELLCMWGKRKESG</sequence>
<protein>
    <submittedName>
        <fullName evidence="1">Uncharacterized protein</fullName>
    </submittedName>
</protein>
<evidence type="ECO:0000313" key="2">
    <source>
        <dbReference type="Proteomes" id="UP000236449"/>
    </source>
</evidence>
<dbReference type="Proteomes" id="UP000236449">
    <property type="component" value="Unassembled WGS sequence"/>
</dbReference>
<organism evidence="1 2">
    <name type="scientific">Vibrio diazotrophicus</name>
    <dbReference type="NCBI Taxonomy" id="685"/>
    <lineage>
        <taxon>Bacteria</taxon>
        <taxon>Pseudomonadati</taxon>
        <taxon>Pseudomonadota</taxon>
        <taxon>Gammaproteobacteria</taxon>
        <taxon>Vibrionales</taxon>
        <taxon>Vibrionaceae</taxon>
        <taxon>Vibrio</taxon>
    </lineage>
</organism>
<accession>A0A2J8HU80</accession>
<name>A0A2J8HU80_VIBDI</name>
<dbReference type="AlphaFoldDB" id="A0A2J8HU80"/>
<gene>
    <name evidence="1" type="ORF">C1N32_19655</name>
</gene>
<comment type="caution">
    <text evidence="1">The sequence shown here is derived from an EMBL/GenBank/DDBJ whole genome shotgun (WGS) entry which is preliminary data.</text>
</comment>
<evidence type="ECO:0000313" key="1">
    <source>
        <dbReference type="EMBL" id="PNI01843.1"/>
    </source>
</evidence>